<evidence type="ECO:0008006" key="3">
    <source>
        <dbReference type="Google" id="ProtNLM"/>
    </source>
</evidence>
<organism evidence="1 2">
    <name type="scientific">Hylemonella gracilis str. Niagara R</name>
    <dbReference type="NCBI Taxonomy" id="1458275"/>
    <lineage>
        <taxon>Bacteria</taxon>
        <taxon>Pseudomonadati</taxon>
        <taxon>Pseudomonadota</taxon>
        <taxon>Betaproteobacteria</taxon>
        <taxon>Burkholderiales</taxon>
        <taxon>Comamonadaceae</taxon>
        <taxon>Hylemonella</taxon>
    </lineage>
</organism>
<dbReference type="STRING" id="1458275.AZ34_12020"/>
<reference evidence="1 2" key="1">
    <citation type="submission" date="2014-02" db="EMBL/GenBank/DDBJ databases">
        <title>Draft Genome of Hylemonella gracilis isolated from the Niagara River.</title>
        <authorList>
            <person name="Pawlowski D.R."/>
            <person name="Koudelka G.B."/>
        </authorList>
    </citation>
    <scope>NUCLEOTIDE SEQUENCE [LARGE SCALE GENOMIC DNA]</scope>
    <source>
        <strain evidence="1 2">Niagara R</strain>
    </source>
</reference>
<comment type="caution">
    <text evidence="1">The sequence shown here is derived from an EMBL/GenBank/DDBJ whole genome shotgun (WGS) entry which is preliminary data.</text>
</comment>
<dbReference type="Proteomes" id="UP000023268">
    <property type="component" value="Unassembled WGS sequence"/>
</dbReference>
<dbReference type="Gene3D" id="3.40.50.300">
    <property type="entry name" value="P-loop containing nucleotide triphosphate hydrolases"/>
    <property type="match status" value="1"/>
</dbReference>
<dbReference type="OrthoDB" id="5401711at2"/>
<dbReference type="InterPro" id="IPR027417">
    <property type="entry name" value="P-loop_NTPase"/>
</dbReference>
<dbReference type="SUPFAM" id="SSF52540">
    <property type="entry name" value="P-loop containing nucleoside triphosphate hydrolases"/>
    <property type="match status" value="1"/>
</dbReference>
<evidence type="ECO:0000313" key="1">
    <source>
        <dbReference type="EMBL" id="EYC52900.1"/>
    </source>
</evidence>
<dbReference type="EMBL" id="JEMG01000001">
    <property type="protein sequence ID" value="EYC52900.1"/>
    <property type="molecule type" value="Genomic_DNA"/>
</dbReference>
<sequence length="221" mass="24505">MSSPLIIALTGAPGAGKDSAATVLVNRMAFMTIAFADALRREICATWRIDERMLTNRATKELAVPALAIGNCGDPAFTRWAYDGAMSLHTPRSARWVMQHWGDFQRRYKPSYYADIVTHWMERYAAQGFTRFAVTDLRYPIELEALRRVSPSDRLHVVRIHRQQTARLPDETAGHNSERAATALPANFHVSNDDTLASLAADMLALPPLQGLQPLGTGETA</sequence>
<gene>
    <name evidence="1" type="ORF">AZ34_12020</name>
</gene>
<dbReference type="AlphaFoldDB" id="A0A016XLW8"/>
<protein>
    <recommendedName>
        <fullName evidence="3">Deoxynucleotide monophosphate kinase</fullName>
    </recommendedName>
</protein>
<proteinExistence type="predicted"/>
<evidence type="ECO:0000313" key="2">
    <source>
        <dbReference type="Proteomes" id="UP000023268"/>
    </source>
</evidence>
<accession>A0A016XLW8</accession>
<name>A0A016XLW8_9BURK</name>
<dbReference type="RefSeq" id="WP_035608253.1">
    <property type="nucleotide sequence ID" value="NZ_JEMG01000001.1"/>
</dbReference>